<accession>A0A7W1XTE2</accession>
<keyword evidence="5" id="KW-1185">Reference proteome</keyword>
<dbReference type="AlphaFoldDB" id="A0A7W1XTE2"/>
<gene>
    <name evidence="4" type="ORF">H2C83_10915</name>
</gene>
<evidence type="ECO:0000256" key="1">
    <source>
        <dbReference type="ARBA" id="ARBA00022630"/>
    </source>
</evidence>
<keyword evidence="2" id="KW-0288">FMN</keyword>
<proteinExistence type="predicted"/>
<keyword evidence="1" id="KW-0285">Flavoprotein</keyword>
<protein>
    <submittedName>
        <fullName evidence="4">Flavodoxin family protein</fullName>
    </submittedName>
</protein>
<dbReference type="Pfam" id="PF03358">
    <property type="entry name" value="FMN_red"/>
    <property type="match status" value="1"/>
</dbReference>
<dbReference type="EMBL" id="JACEOL010000035">
    <property type="protein sequence ID" value="MBA4602816.1"/>
    <property type="molecule type" value="Genomic_DNA"/>
</dbReference>
<dbReference type="InterPro" id="IPR029039">
    <property type="entry name" value="Flavoprotein-like_sf"/>
</dbReference>
<dbReference type="SUPFAM" id="SSF52218">
    <property type="entry name" value="Flavoproteins"/>
    <property type="match status" value="1"/>
</dbReference>
<organism evidence="4 5">
    <name type="scientific">Thermoactinomyces mirandus</name>
    <dbReference type="NCBI Taxonomy" id="2756294"/>
    <lineage>
        <taxon>Bacteria</taxon>
        <taxon>Bacillati</taxon>
        <taxon>Bacillota</taxon>
        <taxon>Bacilli</taxon>
        <taxon>Bacillales</taxon>
        <taxon>Thermoactinomycetaceae</taxon>
        <taxon>Thermoactinomyces</taxon>
    </lineage>
</organism>
<dbReference type="Proteomes" id="UP000538292">
    <property type="component" value="Unassembled WGS sequence"/>
</dbReference>
<evidence type="ECO:0000259" key="3">
    <source>
        <dbReference type="Pfam" id="PF03358"/>
    </source>
</evidence>
<dbReference type="PANTHER" id="PTHR43278:SF4">
    <property type="entry name" value="NAD(P)H-DEPENDENT FMN-CONTAINING OXIDOREDUCTASE YWQN-RELATED"/>
    <property type="match status" value="1"/>
</dbReference>
<dbReference type="InterPro" id="IPR051796">
    <property type="entry name" value="ISF_SsuE-like"/>
</dbReference>
<dbReference type="InterPro" id="IPR005025">
    <property type="entry name" value="FMN_Rdtase-like_dom"/>
</dbReference>
<feature type="domain" description="NADPH-dependent FMN reductase-like" evidence="3">
    <location>
        <begin position="1"/>
        <end position="122"/>
    </location>
</feature>
<sequence length="181" mass="20873">MNLMAIHGSSREQGNTETLTQIVLKDVPATHLYLRQYVINPITDERHDPHGFTPVDDDYDKLIEKVILHDTILFTTPLYWYGMSGLMKNFIDRWTQSLRDPRYDFKEAMRGKQAYVIVTGGEDVRLKALPLIQQFTLIFEFMSMDFNGYLLGYGGKPGGIVRDEQALAEARQLNDRIKQSL</sequence>
<dbReference type="GO" id="GO:0016491">
    <property type="term" value="F:oxidoreductase activity"/>
    <property type="evidence" value="ECO:0007669"/>
    <property type="project" value="InterPro"/>
</dbReference>
<evidence type="ECO:0000313" key="5">
    <source>
        <dbReference type="Proteomes" id="UP000538292"/>
    </source>
</evidence>
<evidence type="ECO:0000313" key="4">
    <source>
        <dbReference type="EMBL" id="MBA4602816.1"/>
    </source>
</evidence>
<name>A0A7W1XTE2_9BACL</name>
<reference evidence="4 5" key="1">
    <citation type="submission" date="2020-07" db="EMBL/GenBank/DDBJ databases">
        <title>Thermoactinomyces phylogeny.</title>
        <authorList>
            <person name="Dunlap C."/>
        </authorList>
    </citation>
    <scope>NUCLEOTIDE SEQUENCE [LARGE SCALE GENOMIC DNA]</scope>
    <source>
        <strain evidence="4 5">AMNI-1</strain>
    </source>
</reference>
<dbReference type="Gene3D" id="3.40.50.360">
    <property type="match status" value="1"/>
</dbReference>
<dbReference type="PANTHER" id="PTHR43278">
    <property type="entry name" value="NAD(P)H-DEPENDENT FMN-CONTAINING OXIDOREDUCTASE YWQN-RELATED"/>
    <property type="match status" value="1"/>
</dbReference>
<evidence type="ECO:0000256" key="2">
    <source>
        <dbReference type="ARBA" id="ARBA00022643"/>
    </source>
</evidence>
<comment type="caution">
    <text evidence="4">The sequence shown here is derived from an EMBL/GenBank/DDBJ whole genome shotgun (WGS) entry which is preliminary data.</text>
</comment>